<dbReference type="InterPro" id="IPR007219">
    <property type="entry name" value="XnlR_reg_dom"/>
</dbReference>
<dbReference type="CDD" id="cd12148">
    <property type="entry name" value="fungal_TF_MHR"/>
    <property type="match status" value="1"/>
</dbReference>
<dbReference type="PANTHER" id="PTHR47424:SF3">
    <property type="entry name" value="REGULATORY PROTEIN GAL4"/>
    <property type="match status" value="1"/>
</dbReference>
<evidence type="ECO:0000256" key="3">
    <source>
        <dbReference type="ARBA" id="ARBA00023163"/>
    </source>
</evidence>
<dbReference type="PANTHER" id="PTHR47424">
    <property type="entry name" value="REGULATORY PROTEIN GAL4"/>
    <property type="match status" value="1"/>
</dbReference>
<evidence type="ECO:0000259" key="6">
    <source>
        <dbReference type="SMART" id="SM00906"/>
    </source>
</evidence>
<evidence type="ECO:0000313" key="7">
    <source>
        <dbReference type="EMBL" id="KAK5079948.1"/>
    </source>
</evidence>
<keyword evidence="4" id="KW-0539">Nucleus</keyword>
<sequence length="520" mass="58271">MSPAPFSPPASNRDPLPRQNSVLESAEEANVDLLATETFEEGVESDVGYFGPSSNHAYFRALSDLFARILTLAPSTWPMRRTDPSKSASSEPLVGVASAAAGETESRRAPASLPHAEATQLVEYYFMSVGQMTPFLSKSSILSDLKREHLWNRTQTGVKRALLAIVYALATSSLHQSRSAEFYKDAVGYLGNGRLRGASLDLIQALMLTVTYQQNHQMSVTSWTYHALAVKTAFQLGLQSPLAYRQFGQQEKDLRLRLWYSLVTQDRILCMCLGRPCLIPAQYVRTPKPHAVENVPHNLSGAQFHLVHSHVHHDQLTSLYEIVASVLHRMYHDNIDINEPSGAEALISTRTTFQWQLEAWRRGVNPAYHIMTGDGLITGTASTDTERFRFVLSIHYYRAVLILNAPALLAVLRETMDITVADDWKALLEHAVPIVRHEFSALRDLHGIMSATLAKGRSFLDQNNAWWLCNYTFRVGVSTNEVRTLLEEGLNNMTTVQRNSVMTQKAHQVLMLVKIYHPEA</sequence>
<dbReference type="Pfam" id="PF04082">
    <property type="entry name" value="Fungal_trans"/>
    <property type="match status" value="1"/>
</dbReference>
<evidence type="ECO:0000256" key="4">
    <source>
        <dbReference type="ARBA" id="ARBA00023242"/>
    </source>
</evidence>
<proteinExistence type="predicted"/>
<name>A0ABR0JZW7_9EURO</name>
<protein>
    <recommendedName>
        <fullName evidence="6">Xylanolytic transcriptional activator regulatory domain-containing protein</fullName>
    </recommendedName>
</protein>
<gene>
    <name evidence="7" type="ORF">LTR24_008796</name>
</gene>
<feature type="domain" description="Xylanolytic transcriptional activator regulatory" evidence="6">
    <location>
        <begin position="222"/>
        <end position="295"/>
    </location>
</feature>
<evidence type="ECO:0000256" key="5">
    <source>
        <dbReference type="SAM" id="MobiDB-lite"/>
    </source>
</evidence>
<feature type="region of interest" description="Disordered" evidence="5">
    <location>
        <begin position="80"/>
        <end position="112"/>
    </location>
</feature>
<keyword evidence="1" id="KW-0805">Transcription regulation</keyword>
<dbReference type="EMBL" id="JAVRRG010000163">
    <property type="protein sequence ID" value="KAK5079948.1"/>
    <property type="molecule type" value="Genomic_DNA"/>
</dbReference>
<evidence type="ECO:0000313" key="8">
    <source>
        <dbReference type="Proteomes" id="UP001345013"/>
    </source>
</evidence>
<organism evidence="7 8">
    <name type="scientific">Lithohypha guttulata</name>
    <dbReference type="NCBI Taxonomy" id="1690604"/>
    <lineage>
        <taxon>Eukaryota</taxon>
        <taxon>Fungi</taxon>
        <taxon>Dikarya</taxon>
        <taxon>Ascomycota</taxon>
        <taxon>Pezizomycotina</taxon>
        <taxon>Eurotiomycetes</taxon>
        <taxon>Chaetothyriomycetidae</taxon>
        <taxon>Chaetothyriales</taxon>
        <taxon>Trichomeriaceae</taxon>
        <taxon>Lithohypha</taxon>
    </lineage>
</organism>
<dbReference type="Proteomes" id="UP001345013">
    <property type="component" value="Unassembled WGS sequence"/>
</dbReference>
<dbReference type="SMART" id="SM00906">
    <property type="entry name" value="Fungal_trans"/>
    <property type="match status" value="1"/>
</dbReference>
<keyword evidence="3" id="KW-0804">Transcription</keyword>
<reference evidence="7 8" key="1">
    <citation type="submission" date="2023-08" db="EMBL/GenBank/DDBJ databases">
        <title>Black Yeasts Isolated from many extreme environments.</title>
        <authorList>
            <person name="Coleine C."/>
            <person name="Stajich J.E."/>
            <person name="Selbmann L."/>
        </authorList>
    </citation>
    <scope>NUCLEOTIDE SEQUENCE [LARGE SCALE GENOMIC DNA]</scope>
    <source>
        <strain evidence="7 8">CCFEE 5885</strain>
    </source>
</reference>
<evidence type="ECO:0000256" key="1">
    <source>
        <dbReference type="ARBA" id="ARBA00023015"/>
    </source>
</evidence>
<dbReference type="InterPro" id="IPR051127">
    <property type="entry name" value="Fungal_SecMet_Regulators"/>
</dbReference>
<accession>A0ABR0JZW7</accession>
<keyword evidence="2" id="KW-0238">DNA-binding</keyword>
<keyword evidence="8" id="KW-1185">Reference proteome</keyword>
<evidence type="ECO:0000256" key="2">
    <source>
        <dbReference type="ARBA" id="ARBA00023125"/>
    </source>
</evidence>
<comment type="caution">
    <text evidence="7">The sequence shown here is derived from an EMBL/GenBank/DDBJ whole genome shotgun (WGS) entry which is preliminary data.</text>
</comment>